<gene>
    <name evidence="1" type="ORF">DL89DRAFT_36776</name>
</gene>
<keyword evidence="2" id="KW-1185">Reference proteome</keyword>
<reference evidence="1 2" key="1">
    <citation type="submission" date="2016-07" db="EMBL/GenBank/DDBJ databases">
        <title>Pervasive Adenine N6-methylation of Active Genes in Fungi.</title>
        <authorList>
            <consortium name="DOE Joint Genome Institute"/>
            <person name="Mondo S.J."/>
            <person name="Dannebaum R.O."/>
            <person name="Kuo R.C."/>
            <person name="Labutti K."/>
            <person name="Haridas S."/>
            <person name="Kuo A."/>
            <person name="Salamov A."/>
            <person name="Ahrendt S.R."/>
            <person name="Lipzen A."/>
            <person name="Sullivan W."/>
            <person name="Andreopoulos W.B."/>
            <person name="Clum A."/>
            <person name="Lindquist E."/>
            <person name="Daum C."/>
            <person name="Ramamoorthy G.K."/>
            <person name="Gryganskyi A."/>
            <person name="Culley D."/>
            <person name="Magnuson J.K."/>
            <person name="James T.Y."/>
            <person name="O'Malley M.A."/>
            <person name="Stajich J.E."/>
            <person name="Spatafora J.W."/>
            <person name="Visel A."/>
            <person name="Grigoriev I.V."/>
        </authorList>
    </citation>
    <scope>NUCLEOTIDE SEQUENCE [LARGE SCALE GENOMIC DNA]</scope>
    <source>
        <strain evidence="1 2">ATCC 12442</strain>
    </source>
</reference>
<dbReference type="RefSeq" id="XP_040741653.1">
    <property type="nucleotide sequence ID" value="XM_040891580.1"/>
</dbReference>
<evidence type="ECO:0000313" key="1">
    <source>
        <dbReference type="EMBL" id="ORX67807.1"/>
    </source>
</evidence>
<evidence type="ECO:0000313" key="2">
    <source>
        <dbReference type="Proteomes" id="UP000193922"/>
    </source>
</evidence>
<sequence length="256" mass="27611">MYVWKMFTNCKNRGLSLGLSSLGSGREASSSAGLLAEKYLSSMACWAAGWATIEPQRSGNSGAPSECAYSLIFGLSRRIRSAFIWLSCSWHGSALSIDAAPRVHSRRSSSIPLDLLSNMYRVRILDIGNIHWTLGSQLLVGLREAACQRAWVRKHLAELVNKLLFAVNLADELAGQNNVTQRLVIVIAGLIDGLRAAAVQRPLAEDAGPRSAWLRETPGGLGDGLGARPRGDCAHRCRATAVNPLLFATRFGGSSH</sequence>
<dbReference type="EMBL" id="MCFD01000011">
    <property type="protein sequence ID" value="ORX67807.1"/>
    <property type="molecule type" value="Genomic_DNA"/>
</dbReference>
<accession>A0A1Y1W2Y1</accession>
<dbReference type="AlphaFoldDB" id="A0A1Y1W2Y1"/>
<organism evidence="1 2">
    <name type="scientific">Linderina pennispora</name>
    <dbReference type="NCBI Taxonomy" id="61395"/>
    <lineage>
        <taxon>Eukaryota</taxon>
        <taxon>Fungi</taxon>
        <taxon>Fungi incertae sedis</taxon>
        <taxon>Zoopagomycota</taxon>
        <taxon>Kickxellomycotina</taxon>
        <taxon>Kickxellomycetes</taxon>
        <taxon>Kickxellales</taxon>
        <taxon>Kickxellaceae</taxon>
        <taxon>Linderina</taxon>
    </lineage>
</organism>
<dbReference type="GeneID" id="63808228"/>
<name>A0A1Y1W2Y1_9FUNG</name>
<protein>
    <submittedName>
        <fullName evidence="1">Uncharacterized protein</fullName>
    </submittedName>
</protein>
<proteinExistence type="predicted"/>
<comment type="caution">
    <text evidence="1">The sequence shown here is derived from an EMBL/GenBank/DDBJ whole genome shotgun (WGS) entry which is preliminary data.</text>
</comment>
<dbReference type="Proteomes" id="UP000193922">
    <property type="component" value="Unassembled WGS sequence"/>
</dbReference>